<reference evidence="2" key="2">
    <citation type="submission" date="2021-03" db="UniProtKB">
        <authorList>
            <consortium name="EnsemblPlants"/>
        </authorList>
    </citation>
    <scope>IDENTIFICATION</scope>
</reference>
<feature type="region of interest" description="Disordered" evidence="1">
    <location>
        <begin position="93"/>
        <end position="120"/>
    </location>
</feature>
<accession>A0A803R5D8</accession>
<dbReference type="AlphaFoldDB" id="A0A803R5D8"/>
<sequence>MASWGGSDELKGVPLQVLWSDSWSEEWTNEGRRVADSLPQATFVTHPGGRWPQDAAYKVAQSIVQFVSSLPPTVRKIEEEPIPEHIQKLLDEAKNNGDHHHHHHHGHGEHDHHHGRHGHEAGYIDAYGLGGQGHGAHGW</sequence>
<dbReference type="Gramene" id="novel_model_5307_5bd9a17a.1.5bd9b13a">
    <property type="protein sequence ID" value="cds.novel_model_5307_5bd9a17a.1.5bd9b13a"/>
    <property type="gene ID" value="novel_gene_2757_5bd9a17a"/>
</dbReference>
<dbReference type="EnsemblPlants" id="novel_model_5307_5bd9a17a.1.5bd9b13a">
    <property type="protein sequence ID" value="cds.novel_model_5307_5bd9a17a.1.5bd9b13a"/>
    <property type="gene ID" value="novel_gene_2757_5bd9a17a"/>
</dbReference>
<evidence type="ECO:0000313" key="2">
    <source>
        <dbReference type="EnsemblPlants" id="cds.novel_model_5307_5bd9a17a.1.5bd9b13a"/>
    </source>
</evidence>
<protein>
    <submittedName>
        <fullName evidence="2">Uncharacterized protein</fullName>
    </submittedName>
</protein>
<evidence type="ECO:0000256" key="1">
    <source>
        <dbReference type="SAM" id="MobiDB-lite"/>
    </source>
</evidence>
<proteinExistence type="predicted"/>
<feature type="compositionally biased region" description="Basic and acidic residues" evidence="1">
    <location>
        <begin position="108"/>
        <end position="120"/>
    </location>
</feature>
<organism evidence="2 3">
    <name type="scientific">Cannabis sativa</name>
    <name type="common">Hemp</name>
    <name type="synonym">Marijuana</name>
    <dbReference type="NCBI Taxonomy" id="3483"/>
    <lineage>
        <taxon>Eukaryota</taxon>
        <taxon>Viridiplantae</taxon>
        <taxon>Streptophyta</taxon>
        <taxon>Embryophyta</taxon>
        <taxon>Tracheophyta</taxon>
        <taxon>Spermatophyta</taxon>
        <taxon>Magnoliopsida</taxon>
        <taxon>eudicotyledons</taxon>
        <taxon>Gunneridae</taxon>
        <taxon>Pentapetalae</taxon>
        <taxon>rosids</taxon>
        <taxon>fabids</taxon>
        <taxon>Rosales</taxon>
        <taxon>Cannabaceae</taxon>
        <taxon>Cannabis</taxon>
    </lineage>
</organism>
<evidence type="ECO:0000313" key="3">
    <source>
        <dbReference type="Proteomes" id="UP000596661"/>
    </source>
</evidence>
<reference evidence="2" key="1">
    <citation type="submission" date="2018-11" db="EMBL/GenBank/DDBJ databases">
        <authorList>
            <person name="Grassa J C."/>
        </authorList>
    </citation>
    <scope>NUCLEOTIDE SEQUENCE [LARGE SCALE GENOMIC DNA]</scope>
</reference>
<name>A0A803R5D8_CANSA</name>
<dbReference type="Proteomes" id="UP000596661">
    <property type="component" value="Chromosome 6"/>
</dbReference>
<dbReference type="EMBL" id="UZAU01000588">
    <property type="status" value="NOT_ANNOTATED_CDS"/>
    <property type="molecule type" value="Genomic_DNA"/>
</dbReference>
<keyword evidence="3" id="KW-1185">Reference proteome</keyword>